<evidence type="ECO:0000259" key="5">
    <source>
        <dbReference type="SMART" id="SM00644"/>
    </source>
</evidence>
<sequence>MTYTLETQYTSKNFTPAAQVPAIFGMPRTITGITIHHWGGLGQLFETVRQWLCTNNVPTSAHYIVQAGLVSCIVAPENAAWHAGTARGNATTIGIECRPEATDEDYATVAELIRDLRATYGDLPLFKHSDWIPTACPGVWDLPRLDALARNQPPTEKDWFDMANLDDLKQAIRETDNEKFSRQGSVGGQMSKQDFFAWFDATMASAVRQAASAAAQAVLNTPIPRIGGGTITLATMAAYSDANREAGQQVQTSLVEQAVKAALTDGTVKVDVSVTGGK</sequence>
<evidence type="ECO:0000256" key="2">
    <source>
        <dbReference type="ARBA" id="ARBA00011901"/>
    </source>
</evidence>
<comment type="caution">
    <text evidence="6">The sequence shown here is derived from an EMBL/GenBank/DDBJ whole genome shotgun (WGS) entry which is preliminary data.</text>
</comment>
<evidence type="ECO:0000256" key="3">
    <source>
        <dbReference type="ARBA" id="ARBA00022801"/>
    </source>
</evidence>
<dbReference type="EMBL" id="JAVDQF010000001">
    <property type="protein sequence ID" value="MDR6268930.1"/>
    <property type="molecule type" value="Genomic_DNA"/>
</dbReference>
<organism evidence="6 8">
    <name type="scientific">Arthrobacter russicus</name>
    <dbReference type="NCBI Taxonomy" id="172040"/>
    <lineage>
        <taxon>Bacteria</taxon>
        <taxon>Bacillati</taxon>
        <taxon>Actinomycetota</taxon>
        <taxon>Actinomycetes</taxon>
        <taxon>Micrococcales</taxon>
        <taxon>Micrococcaceae</taxon>
        <taxon>Arthrobacter</taxon>
    </lineage>
</organism>
<proteinExistence type="predicted"/>
<reference evidence="6 8" key="1">
    <citation type="submission" date="2023-07" db="EMBL/GenBank/DDBJ databases">
        <title>Sequencing the genomes of 1000 actinobacteria strains.</title>
        <authorList>
            <person name="Klenk H.-P."/>
        </authorList>
    </citation>
    <scope>NUCLEOTIDE SEQUENCE [LARGE SCALE GENOMIC DNA]</scope>
    <source>
        <strain evidence="6 8">DSM 14555</strain>
    </source>
</reference>
<dbReference type="InterPro" id="IPR051206">
    <property type="entry name" value="NAMLAA_amidase_2"/>
</dbReference>
<name>A0ABU1J9W4_9MICC</name>
<dbReference type="PANTHER" id="PTHR30417:SF1">
    <property type="entry name" value="N-ACETYLMURAMOYL-L-ALANINE AMIDASE AMID"/>
    <property type="match status" value="1"/>
</dbReference>
<comment type="catalytic activity">
    <reaction evidence="1">
        <text>Hydrolyzes the link between N-acetylmuramoyl residues and L-amino acid residues in certain cell-wall glycopeptides.</text>
        <dbReference type="EC" id="3.5.1.28"/>
    </reaction>
</comment>
<dbReference type="RefSeq" id="WP_309796874.1">
    <property type="nucleotide sequence ID" value="NZ_BAAAHY010000011.1"/>
</dbReference>
<dbReference type="SMART" id="SM00644">
    <property type="entry name" value="Ami_2"/>
    <property type="match status" value="1"/>
</dbReference>
<evidence type="ECO:0000313" key="8">
    <source>
        <dbReference type="Proteomes" id="UP001185069"/>
    </source>
</evidence>
<dbReference type="EC" id="3.5.1.28" evidence="2"/>
<dbReference type="EMBL" id="JAVDQF010000001">
    <property type="protein sequence ID" value="MDR6270585.1"/>
    <property type="molecule type" value="Genomic_DNA"/>
</dbReference>
<dbReference type="CDD" id="cd06583">
    <property type="entry name" value="PGRP"/>
    <property type="match status" value="1"/>
</dbReference>
<gene>
    <name evidence="6" type="ORF">JOE69_001168</name>
    <name evidence="7" type="ORF">JOE69_002823</name>
</gene>
<keyword evidence="6" id="KW-0969">Cilium</keyword>
<keyword evidence="6" id="KW-0966">Cell projection</keyword>
<evidence type="ECO:0000313" key="6">
    <source>
        <dbReference type="EMBL" id="MDR6268930.1"/>
    </source>
</evidence>
<dbReference type="InterPro" id="IPR002502">
    <property type="entry name" value="Amidase_domain"/>
</dbReference>
<dbReference type="InterPro" id="IPR036505">
    <property type="entry name" value="Amidase/PGRP_sf"/>
</dbReference>
<feature type="domain" description="N-acetylmuramoyl-L-alanine amidase" evidence="5">
    <location>
        <begin position="20"/>
        <end position="138"/>
    </location>
</feature>
<evidence type="ECO:0000313" key="7">
    <source>
        <dbReference type="EMBL" id="MDR6270585.1"/>
    </source>
</evidence>
<protein>
    <recommendedName>
        <fullName evidence="2">N-acetylmuramoyl-L-alanine amidase</fullName>
        <ecNumber evidence="2">3.5.1.28</ecNumber>
    </recommendedName>
</protein>
<accession>A0ABU1J9W4</accession>
<evidence type="ECO:0000256" key="1">
    <source>
        <dbReference type="ARBA" id="ARBA00001561"/>
    </source>
</evidence>
<keyword evidence="8" id="KW-1185">Reference proteome</keyword>
<keyword evidence="3" id="KW-0378">Hydrolase</keyword>
<dbReference type="PANTHER" id="PTHR30417">
    <property type="entry name" value="N-ACETYLMURAMOYL-L-ALANINE AMIDASE AMID"/>
    <property type="match status" value="1"/>
</dbReference>
<keyword evidence="6" id="KW-0282">Flagellum</keyword>
<dbReference type="Proteomes" id="UP001185069">
    <property type="component" value="Unassembled WGS sequence"/>
</dbReference>
<dbReference type="SUPFAM" id="SSF55846">
    <property type="entry name" value="N-acetylmuramoyl-L-alanine amidase-like"/>
    <property type="match status" value="1"/>
</dbReference>
<dbReference type="Pfam" id="PF01510">
    <property type="entry name" value="Amidase_2"/>
    <property type="match status" value="1"/>
</dbReference>
<dbReference type="Gene3D" id="3.40.80.10">
    <property type="entry name" value="Peptidoglycan recognition protein-like"/>
    <property type="match status" value="1"/>
</dbReference>
<evidence type="ECO:0000256" key="4">
    <source>
        <dbReference type="ARBA" id="ARBA00023316"/>
    </source>
</evidence>
<keyword evidence="4" id="KW-0961">Cell wall biogenesis/degradation</keyword>